<evidence type="ECO:0000313" key="2">
    <source>
        <dbReference type="EMBL" id="GIM09390.1"/>
    </source>
</evidence>
<proteinExistence type="predicted"/>
<gene>
    <name evidence="2" type="ORF">Vretimale_13240</name>
</gene>
<organism evidence="2 3">
    <name type="scientific">Volvox reticuliferus</name>
    <dbReference type="NCBI Taxonomy" id="1737510"/>
    <lineage>
        <taxon>Eukaryota</taxon>
        <taxon>Viridiplantae</taxon>
        <taxon>Chlorophyta</taxon>
        <taxon>core chlorophytes</taxon>
        <taxon>Chlorophyceae</taxon>
        <taxon>CS clade</taxon>
        <taxon>Chlamydomonadales</taxon>
        <taxon>Volvocaceae</taxon>
        <taxon>Volvox</taxon>
    </lineage>
</organism>
<dbReference type="Proteomes" id="UP000722791">
    <property type="component" value="Unassembled WGS sequence"/>
</dbReference>
<dbReference type="AlphaFoldDB" id="A0A8J4GJW1"/>
<dbReference type="EMBL" id="BNCQ01000031">
    <property type="protein sequence ID" value="GIM09390.1"/>
    <property type="molecule type" value="Genomic_DNA"/>
</dbReference>
<sequence length="106" mass="11230">ARRASRLANELGTLLPELAPGLAYSSDLFVRALMRRISSRMMEAARLATGRRIIGASSVQDMVAATAPPPPPPSTALPQPAIAMRMMSPSSDGGSSQGRGESLRRR</sequence>
<comment type="caution">
    <text evidence="2">The sequence shown here is derived from an EMBL/GenBank/DDBJ whole genome shotgun (WGS) entry which is preliminary data.</text>
</comment>
<accession>A0A8J4GJW1</accession>
<evidence type="ECO:0000313" key="3">
    <source>
        <dbReference type="Proteomes" id="UP000722791"/>
    </source>
</evidence>
<protein>
    <submittedName>
        <fullName evidence="2">Uncharacterized protein</fullName>
    </submittedName>
</protein>
<evidence type="ECO:0000256" key="1">
    <source>
        <dbReference type="SAM" id="MobiDB-lite"/>
    </source>
</evidence>
<name>A0A8J4GJW1_9CHLO</name>
<feature type="region of interest" description="Disordered" evidence="1">
    <location>
        <begin position="63"/>
        <end position="106"/>
    </location>
</feature>
<reference evidence="2" key="1">
    <citation type="journal article" date="2021" name="Proc. Natl. Acad. Sci. U.S.A.">
        <title>Three genomes in the algal genus Volvox reveal the fate of a haploid sex-determining region after a transition to homothallism.</title>
        <authorList>
            <person name="Yamamoto K."/>
            <person name="Hamaji T."/>
            <person name="Kawai-Toyooka H."/>
            <person name="Matsuzaki R."/>
            <person name="Takahashi F."/>
            <person name="Nishimura Y."/>
            <person name="Kawachi M."/>
            <person name="Noguchi H."/>
            <person name="Minakuchi Y."/>
            <person name="Umen J.G."/>
            <person name="Toyoda A."/>
            <person name="Nozaki H."/>
        </authorList>
    </citation>
    <scope>NUCLEOTIDE SEQUENCE</scope>
    <source>
        <strain evidence="2">NIES-3785</strain>
    </source>
</reference>
<feature type="non-terminal residue" evidence="2">
    <location>
        <position position="1"/>
    </location>
</feature>